<name>A0AAX3WHK9_METEX</name>
<dbReference type="Proteomes" id="UP001223720">
    <property type="component" value="Chromosome"/>
</dbReference>
<protein>
    <submittedName>
        <fullName evidence="1">Uncharacterized protein</fullName>
    </submittedName>
</protein>
<evidence type="ECO:0000313" key="1">
    <source>
        <dbReference type="EMBL" id="WHQ69524.1"/>
    </source>
</evidence>
<dbReference type="EMBL" id="CP073633">
    <property type="protein sequence ID" value="WHQ69524.1"/>
    <property type="molecule type" value="Genomic_DNA"/>
</dbReference>
<dbReference type="AlphaFoldDB" id="A0AAX3WHK9"/>
<proteinExistence type="predicted"/>
<sequence length="201" mass="21357">MSAFVPPPSRRVLTTLLGEVAQSTDIEPGNGTTPVERALRELLDALTAHEAALTGLDRLEDTVVAAYGYPRVPLPADPAWPGLAYAADATTIERRLGQSLHARRLTAELRRRQAVVREAAAAAGLPAARAREAVTARALGAAGATLLIAPCQTMRDLRLKLAVVIAAGEAGPDDATTFPWWCLRVLAVEISPLSSWLEPRA</sequence>
<evidence type="ECO:0000313" key="2">
    <source>
        <dbReference type="Proteomes" id="UP001223720"/>
    </source>
</evidence>
<gene>
    <name evidence="1" type="ORF">KEC54_24825</name>
</gene>
<dbReference type="RefSeq" id="WP_015952509.1">
    <property type="nucleotide sequence ID" value="NZ_CP073633.1"/>
</dbReference>
<accession>A0AAX3WHK9</accession>
<organism evidence="1 2">
    <name type="scientific">Methylorubrum extorquens</name>
    <name type="common">Methylobacterium dichloromethanicum</name>
    <name type="synonym">Methylobacterium extorquens</name>
    <dbReference type="NCBI Taxonomy" id="408"/>
    <lineage>
        <taxon>Bacteria</taxon>
        <taxon>Pseudomonadati</taxon>
        <taxon>Pseudomonadota</taxon>
        <taxon>Alphaproteobacteria</taxon>
        <taxon>Hyphomicrobiales</taxon>
        <taxon>Methylobacteriaceae</taxon>
        <taxon>Methylorubrum</taxon>
    </lineage>
</organism>
<reference evidence="1" key="1">
    <citation type="journal article" date="2022" name="Biotechnol. Bioprocess Eng.">
        <title>Pan-genome Analysis Reveals Comparative Genomic Features of Central Metabolic Pathways in Methylorubrum extorquens.</title>
        <authorList>
            <person name="Lee G.M."/>
            <person name="Scott-Nevros Z.K."/>
            <person name="Lee S.-M."/>
            <person name="Kim D."/>
        </authorList>
    </citation>
    <scope>NUCLEOTIDE SEQUENCE</scope>
    <source>
        <strain evidence="1">ATCC 55366</strain>
    </source>
</reference>